<organism evidence="1 2">
    <name type="scientific">Paraburkholderia hiiakae</name>
    <dbReference type="NCBI Taxonomy" id="1081782"/>
    <lineage>
        <taxon>Bacteria</taxon>
        <taxon>Pseudomonadati</taxon>
        <taxon>Pseudomonadota</taxon>
        <taxon>Betaproteobacteria</taxon>
        <taxon>Burkholderiales</taxon>
        <taxon>Burkholderiaceae</taxon>
        <taxon>Paraburkholderia</taxon>
    </lineage>
</organism>
<comment type="caution">
    <text evidence="1">The sequence shown here is derived from an EMBL/GenBank/DDBJ whole genome shotgun (WGS) entry which is preliminary data.</text>
</comment>
<evidence type="ECO:0000313" key="1">
    <source>
        <dbReference type="EMBL" id="CAD6556116.1"/>
    </source>
</evidence>
<proteinExistence type="predicted"/>
<gene>
    <name evidence="1" type="ORF">LMG27952_05968</name>
</gene>
<reference evidence="1 2" key="1">
    <citation type="submission" date="2020-10" db="EMBL/GenBank/DDBJ databases">
        <authorList>
            <person name="Peeters C."/>
        </authorList>
    </citation>
    <scope>NUCLEOTIDE SEQUENCE [LARGE SCALE GENOMIC DNA]</scope>
    <source>
        <strain evidence="1 2">LMG 27952</strain>
    </source>
</reference>
<protein>
    <submittedName>
        <fullName evidence="1">Uncharacterized protein</fullName>
    </submittedName>
</protein>
<dbReference type="Proteomes" id="UP000656319">
    <property type="component" value="Unassembled WGS sequence"/>
</dbReference>
<keyword evidence="2" id="KW-1185">Reference proteome</keyword>
<dbReference type="EMBL" id="CAJHCQ010000020">
    <property type="protein sequence ID" value="CAD6556116.1"/>
    <property type="molecule type" value="Genomic_DNA"/>
</dbReference>
<accession>A0ABN7I875</accession>
<name>A0ABN7I875_9BURK</name>
<sequence>MMTHPRAQARAICLSTSKESSMEILDKVSENAGADTADNADPWA</sequence>
<evidence type="ECO:0000313" key="2">
    <source>
        <dbReference type="Proteomes" id="UP000656319"/>
    </source>
</evidence>